<dbReference type="Proteomes" id="UP000001819">
    <property type="component" value="Chromosome 3"/>
</dbReference>
<keyword evidence="1" id="KW-1133">Transmembrane helix</keyword>
<proteinExistence type="predicted"/>
<organism evidence="2 3">
    <name type="scientific">Drosophila pseudoobscura pseudoobscura</name>
    <name type="common">Fruit fly</name>
    <dbReference type="NCBI Taxonomy" id="46245"/>
    <lineage>
        <taxon>Eukaryota</taxon>
        <taxon>Metazoa</taxon>
        <taxon>Ecdysozoa</taxon>
        <taxon>Arthropoda</taxon>
        <taxon>Hexapoda</taxon>
        <taxon>Insecta</taxon>
        <taxon>Pterygota</taxon>
        <taxon>Neoptera</taxon>
        <taxon>Endopterygota</taxon>
        <taxon>Diptera</taxon>
        <taxon>Brachycera</taxon>
        <taxon>Muscomorpha</taxon>
        <taxon>Ephydroidea</taxon>
        <taxon>Drosophilidae</taxon>
        <taxon>Drosophila</taxon>
        <taxon>Sophophora</taxon>
    </lineage>
</organism>
<dbReference type="RefSeq" id="XP_002138477.3">
    <property type="nucleotide sequence ID" value="XM_002138441.3"/>
</dbReference>
<reference evidence="3" key="2">
    <citation type="submission" date="2025-08" db="UniProtKB">
        <authorList>
            <consortium name="RefSeq"/>
        </authorList>
    </citation>
    <scope>IDENTIFICATION</scope>
    <source>
        <strain evidence="3">MV-25-SWS-2005</strain>
        <tissue evidence="3">Whole body</tissue>
    </source>
</reference>
<dbReference type="InterPro" id="IPR045860">
    <property type="entry name" value="Snake_toxin-like_sf"/>
</dbReference>
<dbReference type="InParanoid" id="A0A6I8V5I7"/>
<evidence type="ECO:0000313" key="2">
    <source>
        <dbReference type="Proteomes" id="UP000001819"/>
    </source>
</evidence>
<dbReference type="AlphaFoldDB" id="A0A6I8V5I7"/>
<dbReference type="KEGG" id="dpo:6898435"/>
<keyword evidence="2" id="KW-1185">Reference proteome</keyword>
<sequence>MPTRNAVVAVKKGASNSQSRKLIEVKAELSKRVIGIGMEKMCGVSKAPLVMGLCVALLSLALTNALECYVCTYLDGYSDDSCVRNASAVKVLNCHKKYCLTMRQESIRNASKVISFLRDCQDRPMMPNGNTPDGSFRTYYSSCQQNLCNGHNGRLKNSTGGSASSSGIHNAIVPGKNAGRSSHGNLHGFGAFGLGLFILLPIHLRFCLPQLQLAWA</sequence>
<name>A0A6I8V5I7_DROPS</name>
<accession>A0A6I8V5I7</accession>
<evidence type="ECO:0000313" key="3">
    <source>
        <dbReference type="RefSeq" id="XP_002138477.3"/>
    </source>
</evidence>
<keyword evidence="1" id="KW-0472">Membrane</keyword>
<evidence type="ECO:0000256" key="1">
    <source>
        <dbReference type="SAM" id="Phobius"/>
    </source>
</evidence>
<reference evidence="2" key="1">
    <citation type="submission" date="2024-06" db="UniProtKB">
        <authorList>
            <consortium name="RefSeq"/>
        </authorList>
    </citation>
    <scope>NUCLEOTIDE SEQUENCE [LARGE SCALE GENOMIC DNA]</scope>
    <source>
        <strain evidence="2">MV2-25</strain>
    </source>
</reference>
<protein>
    <submittedName>
        <fullName evidence="3">Uncharacterized protein isoform X1</fullName>
    </submittedName>
</protein>
<dbReference type="Gene3D" id="2.10.60.10">
    <property type="entry name" value="CD59"/>
    <property type="match status" value="1"/>
</dbReference>
<keyword evidence="1" id="KW-0812">Transmembrane</keyword>
<feature type="transmembrane region" description="Helical" evidence="1">
    <location>
        <begin position="186"/>
        <end position="208"/>
    </location>
</feature>
<gene>
    <name evidence="3" type="primary">LOC6898435</name>
</gene>